<reference evidence="2 3" key="1">
    <citation type="journal article" date="2016" name="Nat. Commun.">
        <title>Thousands of microbial genomes shed light on interconnected biogeochemical processes in an aquifer system.</title>
        <authorList>
            <person name="Anantharaman K."/>
            <person name="Brown C.T."/>
            <person name="Hug L.A."/>
            <person name="Sharon I."/>
            <person name="Castelle C.J."/>
            <person name="Probst A.J."/>
            <person name="Thomas B.C."/>
            <person name="Singh A."/>
            <person name="Wilkins M.J."/>
            <person name="Karaoz U."/>
            <person name="Brodie E.L."/>
            <person name="Williams K.H."/>
            <person name="Hubbard S.S."/>
            <person name="Banfield J.F."/>
        </authorList>
    </citation>
    <scope>NUCLEOTIDE SEQUENCE [LARGE SCALE GENOMIC DNA]</scope>
</reference>
<dbReference type="InterPro" id="IPR015942">
    <property type="entry name" value="Asp/Glu/hydantoin_racemase"/>
</dbReference>
<gene>
    <name evidence="2" type="ORF">A2954_03015</name>
</gene>
<dbReference type="EMBL" id="MGAG01000026">
    <property type="protein sequence ID" value="OGK40348.1"/>
    <property type="molecule type" value="Genomic_DNA"/>
</dbReference>
<evidence type="ECO:0008006" key="4">
    <source>
        <dbReference type="Google" id="ProtNLM"/>
    </source>
</evidence>
<comment type="caution">
    <text evidence="2">The sequence shown here is derived from an EMBL/GenBank/DDBJ whole genome shotgun (WGS) entry which is preliminary data.</text>
</comment>
<dbReference type="InterPro" id="IPR053714">
    <property type="entry name" value="Iso_Racemase_Enz_sf"/>
</dbReference>
<evidence type="ECO:0000313" key="3">
    <source>
        <dbReference type="Proteomes" id="UP000177698"/>
    </source>
</evidence>
<sequence>MKKPMTKDRRIAIEKLPQNHFVPRYLNDAGTALEPFTGPHIEKPVVYIQSAISGNLNPQVFARAKLRQLVQLSELAPDIFGIHSFAGPDAPGQIMNEKAEKESVPFILTNIRKAFLDGWTGVVINDCMADPGLEEGRRMLQELGATGKMEMVAPAETSLKMTANKFGLFAIVGIADANAIFERLARSYGVSNRLVDIVLEEGLVPSALHDLTEVAESLFGKIVTAQKKGANAVVFGCTTLGGVGDELMRLHEKELRGYPLIEPIPVTLLTAVGKVREMSNLNQLK</sequence>
<protein>
    <recommendedName>
        <fullName evidence="4">Hydantoin racemase</fullName>
    </recommendedName>
</protein>
<name>A0A1F7IAG2_9BACT</name>
<dbReference type="GO" id="GO:0047661">
    <property type="term" value="F:amino-acid racemase activity"/>
    <property type="evidence" value="ECO:0007669"/>
    <property type="project" value="InterPro"/>
</dbReference>
<dbReference type="AlphaFoldDB" id="A0A1F7IAG2"/>
<evidence type="ECO:0000313" key="2">
    <source>
        <dbReference type="EMBL" id="OGK40348.1"/>
    </source>
</evidence>
<comment type="similarity">
    <text evidence="1">Belongs to the HyuE racemase family.</text>
</comment>
<dbReference type="Proteomes" id="UP000177698">
    <property type="component" value="Unassembled WGS sequence"/>
</dbReference>
<dbReference type="Pfam" id="PF01177">
    <property type="entry name" value="Asp_Glu_race"/>
    <property type="match status" value="1"/>
</dbReference>
<proteinExistence type="inferred from homology"/>
<dbReference type="STRING" id="1802056.A2954_03015"/>
<dbReference type="Gene3D" id="3.40.50.12500">
    <property type="match status" value="1"/>
</dbReference>
<organism evidence="2 3">
    <name type="scientific">Candidatus Roizmanbacteria bacterium RIFCSPLOWO2_01_FULL_37_12</name>
    <dbReference type="NCBI Taxonomy" id="1802056"/>
    <lineage>
        <taxon>Bacteria</taxon>
        <taxon>Candidatus Roizmaniibacteriota</taxon>
    </lineage>
</organism>
<evidence type="ECO:0000256" key="1">
    <source>
        <dbReference type="ARBA" id="ARBA00038414"/>
    </source>
</evidence>
<accession>A0A1F7IAG2</accession>